<feature type="transmembrane region" description="Helical" evidence="1">
    <location>
        <begin position="39"/>
        <end position="64"/>
    </location>
</feature>
<evidence type="ECO:0000313" key="2">
    <source>
        <dbReference type="EMBL" id="GAA4029803.1"/>
    </source>
</evidence>
<accession>A0ABP7TQH1</accession>
<sequence>MAQWMMWLAAAGTLVILEIFTGTFYLLMIAVGLSAGALAGYLGLSAPVQFVVAAVVGVIATVALSRSKLGKASRAHASRDPNASLDIGQSVTIDAWHTPTGGKPMARVMYRGAMWDVEYAGAGTPAAGVHHIIEIRGSCLLVLQAHPAPHTASDPQPMR</sequence>
<evidence type="ECO:0000256" key="1">
    <source>
        <dbReference type="SAM" id="Phobius"/>
    </source>
</evidence>
<organism evidence="2 3">
    <name type="scientific">Actimicrobium antarcticum</name>
    <dbReference type="NCBI Taxonomy" id="1051899"/>
    <lineage>
        <taxon>Bacteria</taxon>
        <taxon>Pseudomonadati</taxon>
        <taxon>Pseudomonadota</taxon>
        <taxon>Betaproteobacteria</taxon>
        <taxon>Burkholderiales</taxon>
        <taxon>Oxalobacteraceae</taxon>
        <taxon>Actimicrobium</taxon>
    </lineage>
</organism>
<keyword evidence="1" id="KW-0472">Membrane</keyword>
<gene>
    <name evidence="2" type="ORF">GCM10022212_30040</name>
</gene>
<keyword evidence="1" id="KW-1133">Transmembrane helix</keyword>
<name>A0ABP7TQH1_9BURK</name>
<proteinExistence type="predicted"/>
<feature type="transmembrane region" description="Helical" evidence="1">
    <location>
        <begin position="7"/>
        <end position="33"/>
    </location>
</feature>
<evidence type="ECO:0000313" key="3">
    <source>
        <dbReference type="Proteomes" id="UP001501353"/>
    </source>
</evidence>
<dbReference type="RefSeq" id="WP_344764388.1">
    <property type="nucleotide sequence ID" value="NZ_BAAAZE010000012.1"/>
</dbReference>
<dbReference type="Proteomes" id="UP001501353">
    <property type="component" value="Unassembled WGS sequence"/>
</dbReference>
<comment type="caution">
    <text evidence="2">The sequence shown here is derived from an EMBL/GenBank/DDBJ whole genome shotgun (WGS) entry which is preliminary data.</text>
</comment>
<keyword evidence="1" id="KW-0812">Transmembrane</keyword>
<protein>
    <submittedName>
        <fullName evidence="2">NfeD family protein</fullName>
    </submittedName>
</protein>
<reference evidence="3" key="1">
    <citation type="journal article" date="2019" name="Int. J. Syst. Evol. Microbiol.">
        <title>The Global Catalogue of Microorganisms (GCM) 10K type strain sequencing project: providing services to taxonomists for standard genome sequencing and annotation.</title>
        <authorList>
            <consortium name="The Broad Institute Genomics Platform"/>
            <consortium name="The Broad Institute Genome Sequencing Center for Infectious Disease"/>
            <person name="Wu L."/>
            <person name="Ma J."/>
        </authorList>
    </citation>
    <scope>NUCLEOTIDE SEQUENCE [LARGE SCALE GENOMIC DNA]</scope>
    <source>
        <strain evidence="3">JCM 16673</strain>
    </source>
</reference>
<keyword evidence="3" id="KW-1185">Reference proteome</keyword>
<dbReference type="EMBL" id="BAAAZE010000012">
    <property type="protein sequence ID" value="GAA4029803.1"/>
    <property type="molecule type" value="Genomic_DNA"/>
</dbReference>